<keyword evidence="5" id="KW-0862">Zinc</keyword>
<dbReference type="GO" id="GO:0003677">
    <property type="term" value="F:DNA binding"/>
    <property type="evidence" value="ECO:0007669"/>
    <property type="project" value="UniProtKB-KW"/>
</dbReference>
<dbReference type="EMBL" id="JAINUF010000011">
    <property type="protein sequence ID" value="KAJ8346450.1"/>
    <property type="molecule type" value="Genomic_DNA"/>
</dbReference>
<dbReference type="GO" id="GO:0006508">
    <property type="term" value="P:proteolysis"/>
    <property type="evidence" value="ECO:0007669"/>
    <property type="project" value="UniProtKB-KW"/>
</dbReference>
<dbReference type="GO" id="GO:0008270">
    <property type="term" value="F:zinc ion binding"/>
    <property type="evidence" value="ECO:0007669"/>
    <property type="project" value="UniProtKB-KW"/>
</dbReference>
<gene>
    <name evidence="8" type="ORF">SKAU_G00278510</name>
</gene>
<dbReference type="SUPFAM" id="SSF56672">
    <property type="entry name" value="DNA/RNA polymerases"/>
    <property type="match status" value="1"/>
</dbReference>
<feature type="domain" description="CCHC-type" evidence="7">
    <location>
        <begin position="220"/>
        <end position="235"/>
    </location>
</feature>
<keyword evidence="3" id="KW-0238">DNA-binding</keyword>
<dbReference type="FunFam" id="3.30.70.270:FF:000020">
    <property type="entry name" value="Transposon Tf2-6 polyprotein-like Protein"/>
    <property type="match status" value="1"/>
</dbReference>
<evidence type="ECO:0000256" key="1">
    <source>
        <dbReference type="ARBA" id="ARBA00022670"/>
    </source>
</evidence>
<dbReference type="Proteomes" id="UP001152622">
    <property type="component" value="Chromosome 11"/>
</dbReference>
<dbReference type="OrthoDB" id="10066365at2759"/>
<evidence type="ECO:0000259" key="7">
    <source>
        <dbReference type="PROSITE" id="PS50158"/>
    </source>
</evidence>
<evidence type="ECO:0000313" key="9">
    <source>
        <dbReference type="Proteomes" id="UP001152622"/>
    </source>
</evidence>
<name>A0A9Q1INR4_SYNKA</name>
<dbReference type="InterPro" id="IPR036875">
    <property type="entry name" value="Znf_CCHC_sf"/>
</dbReference>
<reference evidence="8" key="1">
    <citation type="journal article" date="2023" name="Science">
        <title>Genome structures resolve the early diversification of teleost fishes.</title>
        <authorList>
            <person name="Parey E."/>
            <person name="Louis A."/>
            <person name="Montfort J."/>
            <person name="Bouchez O."/>
            <person name="Roques C."/>
            <person name="Iampietro C."/>
            <person name="Lluch J."/>
            <person name="Castinel A."/>
            <person name="Donnadieu C."/>
            <person name="Desvignes T."/>
            <person name="Floi Bucao C."/>
            <person name="Jouanno E."/>
            <person name="Wen M."/>
            <person name="Mejri S."/>
            <person name="Dirks R."/>
            <person name="Jansen H."/>
            <person name="Henkel C."/>
            <person name="Chen W.J."/>
            <person name="Zahm M."/>
            <person name="Cabau C."/>
            <person name="Klopp C."/>
            <person name="Thompson A.W."/>
            <person name="Robinson-Rechavi M."/>
            <person name="Braasch I."/>
            <person name="Lecointre G."/>
            <person name="Bobe J."/>
            <person name="Postlethwait J.H."/>
            <person name="Berthelot C."/>
            <person name="Roest Crollius H."/>
            <person name="Guiguen Y."/>
        </authorList>
    </citation>
    <scope>NUCLEOTIDE SEQUENCE</scope>
    <source>
        <strain evidence="8">WJC10195</strain>
    </source>
</reference>
<dbReference type="InterPro" id="IPR043502">
    <property type="entry name" value="DNA/RNA_pol_sf"/>
</dbReference>
<keyword evidence="5" id="KW-0863">Zinc-finger</keyword>
<evidence type="ECO:0000256" key="2">
    <source>
        <dbReference type="ARBA" id="ARBA00022750"/>
    </source>
</evidence>
<accession>A0A9Q1INR4</accession>
<organism evidence="8 9">
    <name type="scientific">Synaphobranchus kaupii</name>
    <name type="common">Kaup's arrowtooth eel</name>
    <dbReference type="NCBI Taxonomy" id="118154"/>
    <lineage>
        <taxon>Eukaryota</taxon>
        <taxon>Metazoa</taxon>
        <taxon>Chordata</taxon>
        <taxon>Craniata</taxon>
        <taxon>Vertebrata</taxon>
        <taxon>Euteleostomi</taxon>
        <taxon>Actinopterygii</taxon>
        <taxon>Neopterygii</taxon>
        <taxon>Teleostei</taxon>
        <taxon>Anguilliformes</taxon>
        <taxon>Synaphobranchidae</taxon>
        <taxon>Synaphobranchus</taxon>
    </lineage>
</organism>
<keyword evidence="9" id="KW-1185">Reference proteome</keyword>
<dbReference type="SUPFAM" id="SSF57756">
    <property type="entry name" value="Retrovirus zinc finger-like domains"/>
    <property type="match status" value="1"/>
</dbReference>
<dbReference type="Gene3D" id="4.10.60.10">
    <property type="entry name" value="Zinc finger, CCHC-type"/>
    <property type="match status" value="1"/>
</dbReference>
<evidence type="ECO:0000313" key="8">
    <source>
        <dbReference type="EMBL" id="KAJ8346450.1"/>
    </source>
</evidence>
<dbReference type="InterPro" id="IPR001878">
    <property type="entry name" value="Znf_CCHC"/>
</dbReference>
<sequence length="409" mass="45338">MFDNYMLVINATGDSWPDERKHAVLLHAVGTEGHRLFYTLPDTGITYASAVEVLKIHFVPKVNVIAERHKFRQRAQRPDEPINQFLAALRELAAACEFGDMEEQMLRDQLIERAANTPIRDRLLLEPDLTLAKAATLALQIEAGLRYAGILSDATTTTAASVRAIHKQPRRSRQWEKKKPASTPAPAELQKTGNRRSCYRCGSTNHLANKPSCPAVKVTCNSCGKVGHFSKVCRSGQKEQDHDDNLRRVLHALHVAGLKLNMQKCKFKTSLRFMGHTISKEGLHPDQDRVSAVANAPAPHDTSSLRSFLGLASWYSKLIPDVSTVGEPLRATLREATELKFTWTAEADSSFTEIKRLIAVSPALALYDPKLPTYVSTDASDYGLGGVLTQIHPDNTERIVAFASRTFSC</sequence>
<dbReference type="Pfam" id="PF00098">
    <property type="entry name" value="zf-CCHC"/>
    <property type="match status" value="1"/>
</dbReference>
<feature type="region of interest" description="Disordered" evidence="6">
    <location>
        <begin position="162"/>
        <end position="191"/>
    </location>
</feature>
<dbReference type="GO" id="GO:0004190">
    <property type="term" value="F:aspartic-type endopeptidase activity"/>
    <property type="evidence" value="ECO:0007669"/>
    <property type="project" value="UniProtKB-KW"/>
</dbReference>
<dbReference type="AlphaFoldDB" id="A0A9Q1INR4"/>
<dbReference type="SMART" id="SM00343">
    <property type="entry name" value="ZnF_C2HC"/>
    <property type="match status" value="2"/>
</dbReference>
<dbReference type="Pfam" id="PF17919">
    <property type="entry name" value="RT_RNaseH_2"/>
    <property type="match status" value="1"/>
</dbReference>
<keyword evidence="4" id="KW-0511">Multifunctional enzyme</keyword>
<proteinExistence type="predicted"/>
<dbReference type="PANTHER" id="PTHR37984:SF5">
    <property type="entry name" value="PROTEIN NYNRIN-LIKE"/>
    <property type="match status" value="1"/>
</dbReference>
<dbReference type="InterPro" id="IPR050951">
    <property type="entry name" value="Retrovirus_Pol_polyprotein"/>
</dbReference>
<evidence type="ECO:0000256" key="6">
    <source>
        <dbReference type="SAM" id="MobiDB-lite"/>
    </source>
</evidence>
<comment type="caution">
    <text evidence="8">The sequence shown here is derived from an EMBL/GenBank/DDBJ whole genome shotgun (WGS) entry which is preliminary data.</text>
</comment>
<evidence type="ECO:0000256" key="4">
    <source>
        <dbReference type="ARBA" id="ARBA00023268"/>
    </source>
</evidence>
<dbReference type="Gene3D" id="3.30.70.270">
    <property type="match status" value="2"/>
</dbReference>
<keyword evidence="5" id="KW-0479">Metal-binding</keyword>
<dbReference type="InterPro" id="IPR043128">
    <property type="entry name" value="Rev_trsase/Diguanyl_cyclase"/>
</dbReference>
<keyword evidence="2" id="KW-0064">Aspartyl protease</keyword>
<evidence type="ECO:0000256" key="5">
    <source>
        <dbReference type="PROSITE-ProRule" id="PRU00047"/>
    </source>
</evidence>
<dbReference type="InterPro" id="IPR041577">
    <property type="entry name" value="RT_RNaseH_2"/>
</dbReference>
<dbReference type="PANTHER" id="PTHR37984">
    <property type="entry name" value="PROTEIN CBG26694"/>
    <property type="match status" value="1"/>
</dbReference>
<evidence type="ECO:0000256" key="3">
    <source>
        <dbReference type="ARBA" id="ARBA00023125"/>
    </source>
</evidence>
<protein>
    <recommendedName>
        <fullName evidence="7">CCHC-type domain-containing protein</fullName>
    </recommendedName>
</protein>
<dbReference type="PROSITE" id="PS50158">
    <property type="entry name" value="ZF_CCHC"/>
    <property type="match status" value="1"/>
</dbReference>
<keyword evidence="2" id="KW-0378">Hydrolase</keyword>
<keyword evidence="1" id="KW-0645">Protease</keyword>